<feature type="compositionally biased region" description="Acidic residues" evidence="1">
    <location>
        <begin position="1"/>
        <end position="10"/>
    </location>
</feature>
<dbReference type="Proteomes" id="UP000738359">
    <property type="component" value="Unassembled WGS sequence"/>
</dbReference>
<feature type="region of interest" description="Disordered" evidence="1">
    <location>
        <begin position="1"/>
        <end position="97"/>
    </location>
</feature>
<reference evidence="2" key="1">
    <citation type="journal article" date="2020" name="Fungal Divers.">
        <title>Resolving the Mortierellaceae phylogeny through synthesis of multi-gene phylogenetics and phylogenomics.</title>
        <authorList>
            <person name="Vandepol N."/>
            <person name="Liber J."/>
            <person name="Desiro A."/>
            <person name="Na H."/>
            <person name="Kennedy M."/>
            <person name="Barry K."/>
            <person name="Grigoriev I.V."/>
            <person name="Miller A.N."/>
            <person name="O'Donnell K."/>
            <person name="Stajich J.E."/>
            <person name="Bonito G."/>
        </authorList>
    </citation>
    <scope>NUCLEOTIDE SEQUENCE</scope>
    <source>
        <strain evidence="2">CK1249</strain>
    </source>
</reference>
<proteinExistence type="predicted"/>
<keyword evidence="3" id="KW-1185">Reference proteome</keyword>
<evidence type="ECO:0000313" key="2">
    <source>
        <dbReference type="EMBL" id="KAF9936321.1"/>
    </source>
</evidence>
<feature type="non-terminal residue" evidence="2">
    <location>
        <position position="1"/>
    </location>
</feature>
<organism evidence="2 3">
    <name type="scientific">Mortierella alpina</name>
    <name type="common">Oleaginous fungus</name>
    <name type="synonym">Mortierella renispora</name>
    <dbReference type="NCBI Taxonomy" id="64518"/>
    <lineage>
        <taxon>Eukaryota</taxon>
        <taxon>Fungi</taxon>
        <taxon>Fungi incertae sedis</taxon>
        <taxon>Mucoromycota</taxon>
        <taxon>Mortierellomycotina</taxon>
        <taxon>Mortierellomycetes</taxon>
        <taxon>Mortierellales</taxon>
        <taxon>Mortierellaceae</taxon>
        <taxon>Mortierella</taxon>
    </lineage>
</organism>
<sequence length="162" mass="16843">GIFEGDEEIEPERAEDSDAESMTTGKTVGGKSVKGRRGSESSLNSDHGLQTTTKSDRKMSWSSTGTDSDVDPESAHLSTTPPSPSPPKVYGSSSNTSIASTPIAATMAAKFKRFSQVHFPSRSSESLVEATKLNTKPTVATSIATAIRTSPAGTPPTPITAA</sequence>
<dbReference type="EMBL" id="JAAAHY010003940">
    <property type="protein sequence ID" value="KAF9936321.1"/>
    <property type="molecule type" value="Genomic_DNA"/>
</dbReference>
<gene>
    <name evidence="2" type="ORF">BGZ70_006805</name>
</gene>
<name>A0A9P6IL12_MORAP</name>
<comment type="caution">
    <text evidence="2">The sequence shown here is derived from an EMBL/GenBank/DDBJ whole genome shotgun (WGS) entry which is preliminary data.</text>
</comment>
<evidence type="ECO:0000313" key="3">
    <source>
        <dbReference type="Proteomes" id="UP000738359"/>
    </source>
</evidence>
<feature type="non-terminal residue" evidence="2">
    <location>
        <position position="162"/>
    </location>
</feature>
<evidence type="ECO:0000256" key="1">
    <source>
        <dbReference type="SAM" id="MobiDB-lite"/>
    </source>
</evidence>
<protein>
    <submittedName>
        <fullName evidence="2">Uncharacterized protein</fullName>
    </submittedName>
</protein>
<feature type="compositionally biased region" description="Polar residues" evidence="1">
    <location>
        <begin position="40"/>
        <end position="53"/>
    </location>
</feature>
<accession>A0A9P6IL12</accession>
<dbReference type="AlphaFoldDB" id="A0A9P6IL12"/>